<evidence type="ECO:0000256" key="3">
    <source>
        <dbReference type="ARBA" id="ARBA00023316"/>
    </source>
</evidence>
<dbReference type="Gene3D" id="3.30.470.20">
    <property type="entry name" value="ATP-grasp fold, B domain"/>
    <property type="match status" value="1"/>
</dbReference>
<keyword evidence="2" id="KW-0436">Ligase</keyword>
<dbReference type="InterPro" id="IPR016185">
    <property type="entry name" value="PreATP-grasp_dom_sf"/>
</dbReference>
<evidence type="ECO:0000256" key="2">
    <source>
        <dbReference type="ARBA" id="ARBA00022598"/>
    </source>
</evidence>
<keyword evidence="3" id="KW-0961">Cell wall biogenesis/degradation</keyword>
<organism evidence="6 7">
    <name type="scientific">candidate division CSSED10-310 bacterium</name>
    <dbReference type="NCBI Taxonomy" id="2855610"/>
    <lineage>
        <taxon>Bacteria</taxon>
        <taxon>Bacteria division CSSED10-310</taxon>
    </lineage>
</organism>
<feature type="domain" description="ATP-grasp" evidence="5">
    <location>
        <begin position="119"/>
        <end position="318"/>
    </location>
</feature>
<dbReference type="PROSITE" id="PS50975">
    <property type="entry name" value="ATP_GRASP"/>
    <property type="match status" value="1"/>
</dbReference>
<reference evidence="6 7" key="1">
    <citation type="submission" date="2024-09" db="EMBL/GenBank/DDBJ databases">
        <title>Laminarin stimulates single cell rates of sulfate reduction while oxygen inhibits transcriptomic activity in coastal marine sediment.</title>
        <authorList>
            <person name="Lindsay M."/>
            <person name="Orcutt B."/>
            <person name="Emerson D."/>
            <person name="Stepanauskas R."/>
            <person name="D'Angelo T."/>
        </authorList>
    </citation>
    <scope>NUCLEOTIDE SEQUENCE [LARGE SCALE GENOMIC DNA]</scope>
    <source>
        <strain evidence="6">SAG AM-311-K15</strain>
    </source>
</reference>
<evidence type="ECO:0000313" key="6">
    <source>
        <dbReference type="EMBL" id="MFC1850854.1"/>
    </source>
</evidence>
<evidence type="ECO:0000256" key="1">
    <source>
        <dbReference type="ARBA" id="ARBA00010871"/>
    </source>
</evidence>
<dbReference type="SUPFAM" id="SSF53187">
    <property type="entry name" value="Zn-dependent exopeptidases"/>
    <property type="match status" value="1"/>
</dbReference>
<evidence type="ECO:0000259" key="5">
    <source>
        <dbReference type="PROSITE" id="PS50975"/>
    </source>
</evidence>
<dbReference type="Gene3D" id="3.40.630.10">
    <property type="entry name" value="Zn peptidases"/>
    <property type="match status" value="1"/>
</dbReference>
<proteinExistence type="inferred from homology"/>
<dbReference type="SUPFAM" id="SSF56059">
    <property type="entry name" value="Glutathione synthetase ATP-binding domain-like"/>
    <property type="match status" value="1"/>
</dbReference>
<sequence>MKVAVIYNRESMKVINLIGALNPEKYRVEAIKRITKTLKASGHQVKIFEGDKHLIERLEEFMPAVVKGERPGMALNLAYGIQGFARYTHVPGILEMVGIPYVGSGPLAHSLSLDKVVAKMLFKQNGLPTPDFKVLETPAFEAPDLSYPLIVKPKSGADSFGLMVVNDEKELREAARPLFDKYTEPVLAECYIEGREINIGLIGNPPEAFPPVELDFGDGSHVYTNDDKGGRSGRTVHYICPAKLDQETTKKAQEIACKAFTTLQCSDCARVDMRIGEDGSLYLLELNSLPSLGYRGSFVVGAENAGLDFAALLNRLLDSASRRYFGVPMLPPQAARTRKGDGMLAFLTANRDKLEHLVEELISHSARTSDPIGTRKLVKHLDKRYQGFGLLPVKDLTDKHVISTWETPEGMKGGTLIVVQVDSLLGGEIPYQAFRRTPEWLHGEAVGESRAPLAMLEYALRALRTQKKLRGQRIGILVYADEGRDCRYSRKSIELAARIARRVIVLRSGSVGGNIVVGSRGLRKFQLLVEDVPRDFRPATKSPDVLRWINNRMEAMMQLSSRKDRIGVFVTDIRAKHFPTMLPHHVQITLLVSYPKPAIAEQVEEKIRDILGKTNPKWQLNLISDRPAMPVRNANRAFFEDVKKVAIELDIPLSHETSAMPSVAGLVPEGVAVICGLSPAVDRPNTPHEAVQRISLFQRTILLTEVLQREVV</sequence>
<dbReference type="InterPro" id="IPR011095">
    <property type="entry name" value="Dala_Dala_lig_C"/>
</dbReference>
<dbReference type="InterPro" id="IPR011761">
    <property type="entry name" value="ATP-grasp"/>
</dbReference>
<dbReference type="PANTHER" id="PTHR23132:SF23">
    <property type="entry name" value="D-ALANINE--D-ALANINE LIGASE B"/>
    <property type="match status" value="1"/>
</dbReference>
<accession>A0ABV6YXC2</accession>
<dbReference type="Gene3D" id="3.30.70.360">
    <property type="match status" value="1"/>
</dbReference>
<dbReference type="SUPFAM" id="SSF52440">
    <property type="entry name" value="PreATP-grasp domain"/>
    <property type="match status" value="1"/>
</dbReference>
<protein>
    <submittedName>
        <fullName evidence="6">ATP-grasp domain-containing protein</fullName>
    </submittedName>
</protein>
<dbReference type="Gene3D" id="3.30.1490.20">
    <property type="entry name" value="ATP-grasp fold, A domain"/>
    <property type="match status" value="1"/>
</dbReference>
<comment type="caution">
    <text evidence="6">The sequence shown here is derived from an EMBL/GenBank/DDBJ whole genome shotgun (WGS) entry which is preliminary data.</text>
</comment>
<dbReference type="EMBL" id="JBHPBY010000129">
    <property type="protein sequence ID" value="MFC1850854.1"/>
    <property type="molecule type" value="Genomic_DNA"/>
</dbReference>
<evidence type="ECO:0000256" key="4">
    <source>
        <dbReference type="PROSITE-ProRule" id="PRU00409"/>
    </source>
</evidence>
<dbReference type="PANTHER" id="PTHR23132">
    <property type="entry name" value="D-ALANINE--D-ALANINE LIGASE"/>
    <property type="match status" value="1"/>
</dbReference>
<name>A0ABV6YXC2_UNCC1</name>
<dbReference type="Pfam" id="PF07478">
    <property type="entry name" value="Dala_Dala_lig_C"/>
    <property type="match status" value="1"/>
</dbReference>
<keyword evidence="4" id="KW-0547">Nucleotide-binding</keyword>
<keyword evidence="7" id="KW-1185">Reference proteome</keyword>
<dbReference type="Proteomes" id="UP001594351">
    <property type="component" value="Unassembled WGS sequence"/>
</dbReference>
<comment type="similarity">
    <text evidence="1">Belongs to the D-alanine--D-alanine ligase family.</text>
</comment>
<gene>
    <name evidence="6" type="ORF">ACFL27_11725</name>
</gene>
<evidence type="ECO:0000313" key="7">
    <source>
        <dbReference type="Proteomes" id="UP001594351"/>
    </source>
</evidence>
<keyword evidence="4" id="KW-0067">ATP-binding</keyword>
<dbReference type="InterPro" id="IPR013815">
    <property type="entry name" value="ATP_grasp_subdomain_1"/>
</dbReference>